<name>A0A9P7JNK5_9AGAM</name>
<reference evidence="5" key="1">
    <citation type="journal article" date="2020" name="New Phytol.">
        <title>Comparative genomics reveals dynamic genome evolution in host specialist ectomycorrhizal fungi.</title>
        <authorList>
            <person name="Lofgren L.A."/>
            <person name="Nguyen N.H."/>
            <person name="Vilgalys R."/>
            <person name="Ruytinx J."/>
            <person name="Liao H.L."/>
            <person name="Branco S."/>
            <person name="Kuo A."/>
            <person name="LaButti K."/>
            <person name="Lipzen A."/>
            <person name="Andreopoulos W."/>
            <person name="Pangilinan J."/>
            <person name="Riley R."/>
            <person name="Hundley H."/>
            <person name="Na H."/>
            <person name="Barry K."/>
            <person name="Grigoriev I.V."/>
            <person name="Stajich J.E."/>
            <person name="Kennedy P.G."/>
        </authorList>
    </citation>
    <scope>NUCLEOTIDE SEQUENCE</scope>
    <source>
        <strain evidence="5">FC423</strain>
    </source>
</reference>
<dbReference type="EMBL" id="JABBWM010000092">
    <property type="protein sequence ID" value="KAG2092120.1"/>
    <property type="molecule type" value="Genomic_DNA"/>
</dbReference>
<keyword evidence="2" id="KW-0645">Protease</keyword>
<dbReference type="GO" id="GO:0006508">
    <property type="term" value="P:proteolysis"/>
    <property type="evidence" value="ECO:0007669"/>
    <property type="project" value="UniProtKB-KW"/>
</dbReference>
<comment type="caution">
    <text evidence="5">The sequence shown here is derived from an EMBL/GenBank/DDBJ whole genome shotgun (WGS) entry which is preliminary data.</text>
</comment>
<protein>
    <recommendedName>
        <fullName evidence="4">Ubiquitin-like protease family profile domain-containing protein</fullName>
    </recommendedName>
</protein>
<proteinExistence type="inferred from homology"/>
<dbReference type="RefSeq" id="XP_041286753.1">
    <property type="nucleotide sequence ID" value="XM_041431902.1"/>
</dbReference>
<feature type="domain" description="Ubiquitin-like protease family profile" evidence="4">
    <location>
        <begin position="18"/>
        <end position="75"/>
    </location>
</feature>
<organism evidence="5 6">
    <name type="scientific">Suillus discolor</name>
    <dbReference type="NCBI Taxonomy" id="1912936"/>
    <lineage>
        <taxon>Eukaryota</taxon>
        <taxon>Fungi</taxon>
        <taxon>Dikarya</taxon>
        <taxon>Basidiomycota</taxon>
        <taxon>Agaricomycotina</taxon>
        <taxon>Agaricomycetes</taxon>
        <taxon>Agaricomycetidae</taxon>
        <taxon>Boletales</taxon>
        <taxon>Suillineae</taxon>
        <taxon>Suillaceae</taxon>
        <taxon>Suillus</taxon>
    </lineage>
</organism>
<dbReference type="AlphaFoldDB" id="A0A9P7JNK5"/>
<evidence type="ECO:0000313" key="5">
    <source>
        <dbReference type="EMBL" id="KAG2092120.1"/>
    </source>
</evidence>
<comment type="similarity">
    <text evidence="1">Belongs to the peptidase C48 family.</text>
</comment>
<dbReference type="Gene3D" id="3.40.395.10">
    <property type="entry name" value="Adenoviral Proteinase, Chain A"/>
    <property type="match status" value="1"/>
</dbReference>
<evidence type="ECO:0000313" key="6">
    <source>
        <dbReference type="Proteomes" id="UP000823399"/>
    </source>
</evidence>
<gene>
    <name evidence="5" type="ORF">F5147DRAFT_585970</name>
</gene>
<dbReference type="Proteomes" id="UP000823399">
    <property type="component" value="Unassembled WGS sequence"/>
</dbReference>
<dbReference type="GO" id="GO:0008234">
    <property type="term" value="F:cysteine-type peptidase activity"/>
    <property type="evidence" value="ECO:0007669"/>
    <property type="project" value="InterPro"/>
</dbReference>
<dbReference type="GO" id="GO:0019783">
    <property type="term" value="F:ubiquitin-like protein peptidase activity"/>
    <property type="evidence" value="ECO:0007669"/>
    <property type="project" value="UniProtKB-ARBA"/>
</dbReference>
<accession>A0A9P7JNK5</accession>
<evidence type="ECO:0000256" key="2">
    <source>
        <dbReference type="ARBA" id="ARBA00022670"/>
    </source>
</evidence>
<evidence type="ECO:0000256" key="1">
    <source>
        <dbReference type="ARBA" id="ARBA00005234"/>
    </source>
</evidence>
<dbReference type="InterPro" id="IPR003653">
    <property type="entry name" value="Peptidase_C48_C"/>
</dbReference>
<sequence>MRLIARLVILAKKHNHDIPTDLQGWVAQPLNIHRLQNNSYDCGVWVLAALSAVLRGRHVTGLREDDIVHMRHYLFTLTLSLPPAV</sequence>
<keyword evidence="6" id="KW-1185">Reference proteome</keyword>
<keyword evidence="3" id="KW-0378">Hydrolase</keyword>
<dbReference type="Pfam" id="PF02902">
    <property type="entry name" value="Peptidase_C48"/>
    <property type="match status" value="1"/>
</dbReference>
<evidence type="ECO:0000259" key="4">
    <source>
        <dbReference type="Pfam" id="PF02902"/>
    </source>
</evidence>
<dbReference type="GeneID" id="64694161"/>
<dbReference type="SUPFAM" id="SSF54001">
    <property type="entry name" value="Cysteine proteinases"/>
    <property type="match status" value="1"/>
</dbReference>
<dbReference type="OrthoDB" id="2976051at2759"/>
<dbReference type="InterPro" id="IPR038765">
    <property type="entry name" value="Papain-like_cys_pep_sf"/>
</dbReference>
<evidence type="ECO:0000256" key="3">
    <source>
        <dbReference type="ARBA" id="ARBA00022801"/>
    </source>
</evidence>